<accession>A0A0J5VI14</accession>
<name>A0A0J5VI14_9BACI</name>
<feature type="domain" description="HTH cro/C1-type" evidence="1">
    <location>
        <begin position="7"/>
        <end position="58"/>
    </location>
</feature>
<dbReference type="InterPro" id="IPR019734">
    <property type="entry name" value="TPR_rpt"/>
</dbReference>
<dbReference type="SMART" id="SM00530">
    <property type="entry name" value="HTH_XRE"/>
    <property type="match status" value="1"/>
</dbReference>
<dbReference type="InterPro" id="IPR011990">
    <property type="entry name" value="TPR-like_helical_dom_sf"/>
</dbReference>
<dbReference type="EMBL" id="LQQY01000034">
    <property type="protein sequence ID" value="KZE45386.1"/>
    <property type="molecule type" value="Genomic_DNA"/>
</dbReference>
<gene>
    <name evidence="2" type="ORF">AV649_04115</name>
</gene>
<dbReference type="Gene3D" id="1.25.40.10">
    <property type="entry name" value="Tetratricopeptide repeat domain"/>
    <property type="match status" value="1"/>
</dbReference>
<evidence type="ECO:0000259" key="1">
    <source>
        <dbReference type="PROSITE" id="PS50943"/>
    </source>
</evidence>
<evidence type="ECO:0000313" key="3">
    <source>
        <dbReference type="Proteomes" id="UP000076510"/>
    </source>
</evidence>
<dbReference type="AlphaFoldDB" id="A0A0J5VI14"/>
<dbReference type="CDD" id="cd00093">
    <property type="entry name" value="HTH_XRE"/>
    <property type="match status" value="1"/>
</dbReference>
<dbReference type="OrthoDB" id="252257at2"/>
<dbReference type="Pfam" id="PF01381">
    <property type="entry name" value="HTH_3"/>
    <property type="match status" value="1"/>
</dbReference>
<proteinExistence type="predicted"/>
<protein>
    <recommendedName>
        <fullName evidence="1">HTH cro/C1-type domain-containing protein</fullName>
    </recommendedName>
</protein>
<dbReference type="RefSeq" id="WP_048003750.1">
    <property type="nucleotide sequence ID" value="NZ_CP085398.1"/>
</dbReference>
<dbReference type="SUPFAM" id="SSF48452">
    <property type="entry name" value="TPR-like"/>
    <property type="match status" value="1"/>
</dbReference>
<sequence length="418" mass="49928">MTIGSKIRFHRQKRQLTQEELSKGILSVSYLSKIENNSISPSQEIIELLCERLGISNLMDDHRSVLKKLEKWNRLLLWNSLEEAAEMETSIKLRLDKVDELTPHLYYQILCFRSELIHLDLKAARVRLNEIHKSYPDMTDLLKFYFHKYRGNYYYLMNEYTKAENELKEAETFYVTGNVVNEEERADLYYLSSLVKTRLNHFRLALYYGEKALNIFQSVYFQKRCAEVHLLLGICYRRIGSLDEANKHYEWAGYISETIHYTLLRSKVEQNLGYMKSLSGESHEAIRHFLRSIDLKVADTEGQLYSILSLVKEYHKLNHRREMTEWLDRGLTLCSPENHPAKYYELCYYRYASEEFKDGFEPFMKDQALPFFYRHDMKILYATYSTLLGQYYQGMRKYKNAAFYFKEANDIYEQMVSF</sequence>
<dbReference type="PROSITE" id="PS50943">
    <property type="entry name" value="HTH_CROC1"/>
    <property type="match status" value="1"/>
</dbReference>
<dbReference type="SMART" id="SM00028">
    <property type="entry name" value="TPR"/>
    <property type="match status" value="5"/>
</dbReference>
<dbReference type="Gene3D" id="1.10.260.40">
    <property type="entry name" value="lambda repressor-like DNA-binding domains"/>
    <property type="match status" value="1"/>
</dbReference>
<dbReference type="GO" id="GO:0003677">
    <property type="term" value="F:DNA binding"/>
    <property type="evidence" value="ECO:0007669"/>
    <property type="project" value="InterPro"/>
</dbReference>
<evidence type="ECO:0000313" key="2">
    <source>
        <dbReference type="EMBL" id="KZE45386.1"/>
    </source>
</evidence>
<organism evidence="2 3">
    <name type="scientific">Rossellomorea marisflavi</name>
    <dbReference type="NCBI Taxonomy" id="189381"/>
    <lineage>
        <taxon>Bacteria</taxon>
        <taxon>Bacillati</taxon>
        <taxon>Bacillota</taxon>
        <taxon>Bacilli</taxon>
        <taxon>Bacillales</taxon>
        <taxon>Bacillaceae</taxon>
        <taxon>Rossellomorea</taxon>
    </lineage>
</organism>
<dbReference type="InterPro" id="IPR001387">
    <property type="entry name" value="Cro/C1-type_HTH"/>
</dbReference>
<reference evidence="3" key="1">
    <citation type="submission" date="2016-01" db="EMBL/GenBank/DDBJ databases">
        <title>Whole genome sequencing of Bhargavaea cecembensis T14.</title>
        <authorList>
            <person name="Hong K.W."/>
        </authorList>
    </citation>
    <scope>NUCLEOTIDE SEQUENCE [LARGE SCALE GENOMIC DNA]</scope>
    <source>
        <strain evidence="3">M19</strain>
    </source>
</reference>
<dbReference type="Proteomes" id="UP000076510">
    <property type="component" value="Unassembled WGS sequence"/>
</dbReference>
<dbReference type="PATRIC" id="fig|189381.11.peg.83"/>
<dbReference type="SUPFAM" id="SSF47413">
    <property type="entry name" value="lambda repressor-like DNA-binding domains"/>
    <property type="match status" value="1"/>
</dbReference>
<dbReference type="InterPro" id="IPR010982">
    <property type="entry name" value="Lambda_DNA-bd_dom_sf"/>
</dbReference>
<comment type="caution">
    <text evidence="2">The sequence shown here is derived from an EMBL/GenBank/DDBJ whole genome shotgun (WGS) entry which is preliminary data.</text>
</comment>